<comment type="function">
    <text evidence="11">Complex I functions in the transfer of electrons from NADH to the respiratory chain. Accessory subunit of the mitochondrial membrane respiratory chain NADH dehydrogenase (Complex I), that is believed not to be involved in catalysis.</text>
</comment>
<sequence length="126" mass="14615">MVKVAQDLPPVGGYEPIQWKRNLPSRGFRPMIYLAGLTAICSYGFYKIIEGIHERNELYREKTWARLYLQPILQAEADRDAVRRHYGQIARETEIMKDVPGFDATSSVYNDKKFRRPSVIALPKDL</sequence>
<dbReference type="InterPro" id="IPR009346">
    <property type="entry name" value="GRIM-19"/>
</dbReference>
<evidence type="ECO:0000256" key="2">
    <source>
        <dbReference type="ARBA" id="ARBA00007312"/>
    </source>
</evidence>
<evidence type="ECO:0000313" key="14">
    <source>
        <dbReference type="Proteomes" id="UP000242525"/>
    </source>
</evidence>
<reference evidence="13" key="2">
    <citation type="journal article" date="2020" name="Front. Microbiol.">
        <title>Phenotypic and Genetic Characterization of the Cheese Ripening Yeast Geotrichum candidum.</title>
        <authorList>
            <person name="Perkins V."/>
            <person name="Vignola S."/>
            <person name="Lessard M.H."/>
            <person name="Plante P.L."/>
            <person name="Corbeil J."/>
            <person name="Dugat-Bony E."/>
            <person name="Frenette M."/>
            <person name="Labrie S."/>
        </authorList>
    </citation>
    <scope>NUCLEOTIDE SEQUENCE</scope>
    <source>
        <strain evidence="13">LMA-70</strain>
    </source>
</reference>
<keyword evidence="4 11" id="KW-0679">Respiratory chain</keyword>
<name>A0A0J9X3E1_GEOCN</name>
<dbReference type="OrthoDB" id="3308at2759"/>
<reference evidence="13" key="3">
    <citation type="submission" date="2020-01" db="EMBL/GenBank/DDBJ databases">
        <authorList>
            <person name="Perkins V."/>
            <person name="Lessard M.-H."/>
            <person name="Dugat-Bony E."/>
            <person name="Frenette M."/>
            <person name="Labrie S."/>
        </authorList>
    </citation>
    <scope>NUCLEOTIDE SEQUENCE</scope>
    <source>
        <strain evidence="13">LMA-70</strain>
    </source>
</reference>
<keyword evidence="10" id="KW-0472">Membrane</keyword>
<dbReference type="STRING" id="1173061.A0A0J9X3E1"/>
<dbReference type="GO" id="GO:0005743">
    <property type="term" value="C:mitochondrial inner membrane"/>
    <property type="evidence" value="ECO:0007669"/>
    <property type="project" value="UniProtKB-SubCell"/>
</dbReference>
<accession>A0A0J9X3E1</accession>
<evidence type="ECO:0000256" key="3">
    <source>
        <dbReference type="ARBA" id="ARBA00022448"/>
    </source>
</evidence>
<dbReference type="Pfam" id="PF06212">
    <property type="entry name" value="GRIM-19"/>
    <property type="match status" value="1"/>
</dbReference>
<comment type="caution">
    <text evidence="12">The sequence shown here is derived from an EMBL/GenBank/DDBJ whole genome shotgun (WGS) entry which is preliminary data.</text>
</comment>
<evidence type="ECO:0000256" key="5">
    <source>
        <dbReference type="ARBA" id="ARBA00022692"/>
    </source>
</evidence>
<dbReference type="GO" id="GO:0045271">
    <property type="term" value="C:respiratory chain complex I"/>
    <property type="evidence" value="ECO:0007669"/>
    <property type="project" value="UniProtKB-UniRule"/>
</dbReference>
<keyword evidence="3 11" id="KW-0813">Transport</keyword>
<dbReference type="EMBL" id="CCBN010000001">
    <property type="protein sequence ID" value="CDO51228.1"/>
    <property type="molecule type" value="Genomic_DNA"/>
</dbReference>
<keyword evidence="8" id="KW-1133">Transmembrane helix</keyword>
<organism evidence="12 14">
    <name type="scientific">Geotrichum candidum</name>
    <name type="common">Oospora lactis</name>
    <name type="synonym">Dipodascus geotrichum</name>
    <dbReference type="NCBI Taxonomy" id="1173061"/>
    <lineage>
        <taxon>Eukaryota</taxon>
        <taxon>Fungi</taxon>
        <taxon>Dikarya</taxon>
        <taxon>Ascomycota</taxon>
        <taxon>Saccharomycotina</taxon>
        <taxon>Dipodascomycetes</taxon>
        <taxon>Dipodascales</taxon>
        <taxon>Dipodascaceae</taxon>
        <taxon>Geotrichum</taxon>
    </lineage>
</organism>
<dbReference type="PANTHER" id="PTHR12966:SF0">
    <property type="entry name" value="NADH DEHYDROGENASE [UBIQUINONE] 1 ALPHA SUBCOMPLEX SUBUNIT 13"/>
    <property type="match status" value="1"/>
</dbReference>
<evidence type="ECO:0000256" key="1">
    <source>
        <dbReference type="ARBA" id="ARBA00004298"/>
    </source>
</evidence>
<evidence type="ECO:0000256" key="11">
    <source>
        <dbReference type="RuleBase" id="RU368034"/>
    </source>
</evidence>
<keyword evidence="9 11" id="KW-0496">Mitochondrion</keyword>
<dbReference type="PANTHER" id="PTHR12966">
    <property type="entry name" value="NADH DEHYDROGENASE UBIQUINONE 1 ALPHA SUBCOMPLEX SUBUNIT 13"/>
    <property type="match status" value="1"/>
</dbReference>
<dbReference type="Proteomes" id="UP000750522">
    <property type="component" value="Unassembled WGS sequence"/>
</dbReference>
<evidence type="ECO:0000256" key="8">
    <source>
        <dbReference type="ARBA" id="ARBA00022989"/>
    </source>
</evidence>
<keyword evidence="5" id="KW-0812">Transmembrane</keyword>
<gene>
    <name evidence="12" type="ORF">BN980_GECA01s02859g</name>
    <name evidence="13" type="ORF">DV451_001931</name>
</gene>
<keyword evidence="14" id="KW-1185">Reference proteome</keyword>
<proteinExistence type="inferred from homology"/>
<dbReference type="EMBL" id="QQZK01000031">
    <property type="protein sequence ID" value="KAF5102210.1"/>
    <property type="molecule type" value="Genomic_DNA"/>
</dbReference>
<dbReference type="AlphaFoldDB" id="A0A0J9X3E1"/>
<reference evidence="12 14" key="1">
    <citation type="submission" date="2014-03" db="EMBL/GenBank/DDBJ databases">
        <authorList>
            <person name="Casaregola S."/>
        </authorList>
    </citation>
    <scope>NUCLEOTIDE SEQUENCE [LARGE SCALE GENOMIC DNA]</scope>
    <source>
        <strain evidence="12 14">CLIB 918</strain>
    </source>
</reference>
<evidence type="ECO:0000313" key="13">
    <source>
        <dbReference type="EMBL" id="KAF5102210.1"/>
    </source>
</evidence>
<dbReference type="Proteomes" id="UP000242525">
    <property type="component" value="Unassembled WGS sequence"/>
</dbReference>
<evidence type="ECO:0000256" key="9">
    <source>
        <dbReference type="ARBA" id="ARBA00023128"/>
    </source>
</evidence>
<evidence type="ECO:0000313" key="12">
    <source>
        <dbReference type="EMBL" id="CDO51228.1"/>
    </source>
</evidence>
<comment type="subcellular location">
    <subcellularLocation>
        <location evidence="1 11">Mitochondrion inner membrane</location>
        <topology evidence="1 11">Single-pass membrane protein</topology>
        <orientation evidence="1 11">Matrix side</orientation>
    </subcellularLocation>
</comment>
<comment type="similarity">
    <text evidence="2 11">Belongs to the complex I NDUFA13 subunit family.</text>
</comment>
<evidence type="ECO:0000256" key="4">
    <source>
        <dbReference type="ARBA" id="ARBA00022660"/>
    </source>
</evidence>
<protein>
    <recommendedName>
        <fullName evidence="11">NADH dehydrogenase [ubiquinone] 1 alpha subcomplex subunit 13</fullName>
    </recommendedName>
</protein>
<evidence type="ECO:0000256" key="7">
    <source>
        <dbReference type="ARBA" id="ARBA00022982"/>
    </source>
</evidence>
<keyword evidence="6 11" id="KW-0999">Mitochondrion inner membrane</keyword>
<evidence type="ECO:0000256" key="10">
    <source>
        <dbReference type="ARBA" id="ARBA00023136"/>
    </source>
</evidence>
<keyword evidence="7 11" id="KW-0249">Electron transport</keyword>
<evidence type="ECO:0000256" key="6">
    <source>
        <dbReference type="ARBA" id="ARBA00022792"/>
    </source>
</evidence>